<dbReference type="GO" id="GO:0003677">
    <property type="term" value="F:DNA binding"/>
    <property type="evidence" value="ECO:0007669"/>
    <property type="project" value="UniProtKB-KW"/>
</dbReference>
<organism evidence="4">
    <name type="scientific">Arcella intermedia</name>
    <dbReference type="NCBI Taxonomy" id="1963864"/>
    <lineage>
        <taxon>Eukaryota</taxon>
        <taxon>Amoebozoa</taxon>
        <taxon>Tubulinea</taxon>
        <taxon>Elardia</taxon>
        <taxon>Arcellinida</taxon>
        <taxon>Sphaerothecina</taxon>
        <taxon>Arcellidae</taxon>
        <taxon>Arcella</taxon>
    </lineage>
</organism>
<dbReference type="InterPro" id="IPR055247">
    <property type="entry name" value="InsJ-like_HTH"/>
</dbReference>
<name>A0A6B2LPD8_9EUKA</name>
<dbReference type="EMBL" id="GIBP01009738">
    <property type="protein sequence ID" value="NDV38707.1"/>
    <property type="molecule type" value="Transcribed_RNA"/>
</dbReference>
<dbReference type="SMART" id="SM00674">
    <property type="entry name" value="CENPB"/>
    <property type="match status" value="1"/>
</dbReference>
<dbReference type="InterPro" id="IPR036388">
    <property type="entry name" value="WH-like_DNA-bd_sf"/>
</dbReference>
<dbReference type="Gene3D" id="1.10.10.10">
    <property type="entry name" value="Winged helix-like DNA-binding domain superfamily/Winged helix DNA-binding domain"/>
    <property type="match status" value="1"/>
</dbReference>
<evidence type="ECO:0000313" key="4">
    <source>
        <dbReference type="EMBL" id="NDV38707.1"/>
    </source>
</evidence>
<dbReference type="SUPFAM" id="SSF46689">
    <property type="entry name" value="Homeodomain-like"/>
    <property type="match status" value="1"/>
</dbReference>
<feature type="domain" description="HTH CENPB-type" evidence="3">
    <location>
        <begin position="46"/>
        <end position="114"/>
    </location>
</feature>
<dbReference type="Pfam" id="PF13518">
    <property type="entry name" value="HTH_28"/>
    <property type="match status" value="1"/>
</dbReference>
<dbReference type="Gene3D" id="1.10.10.60">
    <property type="entry name" value="Homeodomain-like"/>
    <property type="match status" value="1"/>
</dbReference>
<reference evidence="4" key="1">
    <citation type="journal article" date="2020" name="J. Eukaryot. Microbiol.">
        <title>De novo Sequencing, Assembly and Annotation of the Transcriptome for the Free-Living Testate Amoeba Arcella intermedia.</title>
        <authorList>
            <person name="Ribeiro G.M."/>
            <person name="Porfirio-Sousa A.L."/>
            <person name="Maurer-Alcala X.X."/>
            <person name="Katz L.A."/>
            <person name="Lahr D.J.G."/>
        </authorList>
    </citation>
    <scope>NUCLEOTIDE SEQUENCE</scope>
</reference>
<dbReference type="AlphaFoldDB" id="A0A6B2LPD8"/>
<protein>
    <recommendedName>
        <fullName evidence="3">HTH CENPB-type domain-containing protein</fullName>
    </recommendedName>
</protein>
<evidence type="ECO:0000256" key="1">
    <source>
        <dbReference type="ARBA" id="ARBA00023125"/>
    </source>
</evidence>
<dbReference type="PROSITE" id="PS51253">
    <property type="entry name" value="HTH_CENPB"/>
    <property type="match status" value="1"/>
</dbReference>
<dbReference type="InterPro" id="IPR009057">
    <property type="entry name" value="Homeodomain-like_sf"/>
</dbReference>
<keyword evidence="1" id="KW-0238">DNA-binding</keyword>
<feature type="compositionally biased region" description="Basic and acidic residues" evidence="2">
    <location>
        <begin position="120"/>
        <end position="129"/>
    </location>
</feature>
<dbReference type="Pfam" id="PF03221">
    <property type="entry name" value="HTH_Tnp_Tc5"/>
    <property type="match status" value="1"/>
</dbReference>
<evidence type="ECO:0000259" key="3">
    <source>
        <dbReference type="PROSITE" id="PS51253"/>
    </source>
</evidence>
<dbReference type="InterPro" id="IPR006600">
    <property type="entry name" value="HTH_CenpB_DNA-bd_dom"/>
</dbReference>
<proteinExistence type="predicted"/>
<evidence type="ECO:0000256" key="2">
    <source>
        <dbReference type="SAM" id="MobiDB-lite"/>
    </source>
</evidence>
<sequence length="142" mass="16098">MVVAECQTSSTREVAQKYKIPESTLRGWIKRVEKGGTLLKGNQRQGKPGRKPILPKVAETAIKKWILDERSKGAPITTRVVKEYVGENYANDNFQASRGWLTKFMVRKNLTVRVAGGTKNRTEMNREANRVPNPSKKHLEYG</sequence>
<feature type="region of interest" description="Disordered" evidence="2">
    <location>
        <begin position="118"/>
        <end position="142"/>
    </location>
</feature>
<accession>A0A6B2LPD8</accession>